<dbReference type="PROSITE" id="PS50880">
    <property type="entry name" value="TOPRIM"/>
    <property type="match status" value="1"/>
</dbReference>
<keyword evidence="6" id="KW-0479">Metal-binding</keyword>
<keyword evidence="2" id="KW-0639">Primosome</keyword>
<evidence type="ECO:0000256" key="2">
    <source>
        <dbReference type="ARBA" id="ARBA00022515"/>
    </source>
</evidence>
<keyword evidence="12" id="KW-1185">Reference proteome</keyword>
<dbReference type="InterPro" id="IPR002694">
    <property type="entry name" value="Znf_CHC2"/>
</dbReference>
<dbReference type="InterPro" id="IPR006171">
    <property type="entry name" value="TOPRIM_dom"/>
</dbReference>
<evidence type="ECO:0000256" key="5">
    <source>
        <dbReference type="ARBA" id="ARBA00022705"/>
    </source>
</evidence>
<keyword evidence="1" id="KW-0240">DNA-directed RNA polymerase</keyword>
<dbReference type="Gene3D" id="3.40.1360.10">
    <property type="match status" value="1"/>
</dbReference>
<dbReference type="SMART" id="SM00400">
    <property type="entry name" value="ZnF_CHCC"/>
    <property type="match status" value="1"/>
</dbReference>
<keyword evidence="9" id="KW-0804">Transcription</keyword>
<keyword evidence="3" id="KW-0808">Transferase</keyword>
<dbReference type="SUPFAM" id="SSF56731">
    <property type="entry name" value="DNA primase core"/>
    <property type="match status" value="1"/>
</dbReference>
<dbReference type="PANTHER" id="PTHR30313:SF2">
    <property type="entry name" value="DNA PRIMASE"/>
    <property type="match status" value="1"/>
</dbReference>
<evidence type="ECO:0000256" key="1">
    <source>
        <dbReference type="ARBA" id="ARBA00022478"/>
    </source>
</evidence>
<dbReference type="PANTHER" id="PTHR30313">
    <property type="entry name" value="DNA PRIMASE"/>
    <property type="match status" value="1"/>
</dbReference>
<dbReference type="SUPFAM" id="SSF57783">
    <property type="entry name" value="Zinc beta-ribbon"/>
    <property type="match status" value="1"/>
</dbReference>
<keyword evidence="4" id="KW-0548">Nucleotidyltransferase</keyword>
<organism evidence="11 12">
    <name type="scientific">Neolewinella antarctica</name>
    <dbReference type="NCBI Taxonomy" id="442734"/>
    <lineage>
        <taxon>Bacteria</taxon>
        <taxon>Pseudomonadati</taxon>
        <taxon>Bacteroidota</taxon>
        <taxon>Saprospiria</taxon>
        <taxon>Saprospirales</taxon>
        <taxon>Lewinellaceae</taxon>
        <taxon>Neolewinella</taxon>
    </lineage>
</organism>
<dbReference type="InterPro" id="IPR050219">
    <property type="entry name" value="DnaG_primase"/>
</dbReference>
<dbReference type="Pfam" id="PF01807">
    <property type="entry name" value="Zn_ribbon_DnaG"/>
    <property type="match status" value="1"/>
</dbReference>
<sequence length="322" mass="34811">MTIPQIKAALPIAAVLSHYGLEAGPTGAMRCPFHADESASMKVYHDTNTAYCFAGSCAVQSVDVIDFIMAKEKGTKRAAILKAKELCGRSLTTEPVSTPKPAASELDLTAIYEESFAGMQRTPSGREYCTLRGLNPEEMQIGYRSRKAKERWGRGCIIFPLVNEGCKVVGLYGRAVKGSGHYYTPDRAGLYPEHPDDTTDTLLLTESVIDAASVLDILDGVTVLALYGTNGLTAAHRLEVKGLKELTEVVLALDGDAAGRKATAAIAAELRALRPGLKVTTLAVPEGEDLNGMWMSYADEDGEWLKELYEARQTVGEETLYI</sequence>
<keyword evidence="8" id="KW-0862">Zinc</keyword>
<evidence type="ECO:0000313" key="11">
    <source>
        <dbReference type="EMBL" id="NJC27505.1"/>
    </source>
</evidence>
<dbReference type="Proteomes" id="UP000770785">
    <property type="component" value="Unassembled WGS sequence"/>
</dbReference>
<dbReference type="SMART" id="SM00493">
    <property type="entry name" value="TOPRIM"/>
    <property type="match status" value="1"/>
</dbReference>
<evidence type="ECO:0000256" key="4">
    <source>
        <dbReference type="ARBA" id="ARBA00022695"/>
    </source>
</evidence>
<evidence type="ECO:0000313" key="12">
    <source>
        <dbReference type="Proteomes" id="UP000770785"/>
    </source>
</evidence>
<evidence type="ECO:0000256" key="9">
    <source>
        <dbReference type="ARBA" id="ARBA00023163"/>
    </source>
</evidence>
<dbReference type="RefSeq" id="WP_168038668.1">
    <property type="nucleotide sequence ID" value="NZ_JAATJH010000005.1"/>
</dbReference>
<proteinExistence type="predicted"/>
<dbReference type="InterPro" id="IPR036977">
    <property type="entry name" value="DNA_primase_Znf_CHC2"/>
</dbReference>
<gene>
    <name evidence="11" type="ORF">GGR27_003022</name>
</gene>
<evidence type="ECO:0000256" key="3">
    <source>
        <dbReference type="ARBA" id="ARBA00022679"/>
    </source>
</evidence>
<name>A0ABX0XDX8_9BACT</name>
<evidence type="ECO:0000256" key="6">
    <source>
        <dbReference type="ARBA" id="ARBA00022723"/>
    </source>
</evidence>
<dbReference type="Pfam" id="PF13155">
    <property type="entry name" value="Toprim_2"/>
    <property type="match status" value="1"/>
</dbReference>
<dbReference type="Gene3D" id="3.90.580.10">
    <property type="entry name" value="Zinc finger, CHC2-type domain"/>
    <property type="match status" value="1"/>
</dbReference>
<evidence type="ECO:0000259" key="10">
    <source>
        <dbReference type="PROSITE" id="PS50880"/>
    </source>
</evidence>
<feature type="domain" description="Toprim" evidence="10">
    <location>
        <begin position="200"/>
        <end position="285"/>
    </location>
</feature>
<evidence type="ECO:0000256" key="8">
    <source>
        <dbReference type="ARBA" id="ARBA00022833"/>
    </source>
</evidence>
<comment type="caution">
    <text evidence="11">The sequence shown here is derived from an EMBL/GenBank/DDBJ whole genome shotgun (WGS) entry which is preliminary data.</text>
</comment>
<keyword evidence="7" id="KW-0863">Zinc-finger</keyword>
<evidence type="ECO:0000256" key="7">
    <source>
        <dbReference type="ARBA" id="ARBA00022771"/>
    </source>
</evidence>
<keyword evidence="5" id="KW-0235">DNA replication</keyword>
<reference evidence="11 12" key="1">
    <citation type="submission" date="2020-03" db="EMBL/GenBank/DDBJ databases">
        <title>Genomic Encyclopedia of Type Strains, Phase IV (KMG-IV): sequencing the most valuable type-strain genomes for metagenomic binning, comparative biology and taxonomic classification.</title>
        <authorList>
            <person name="Goeker M."/>
        </authorList>
    </citation>
    <scope>NUCLEOTIDE SEQUENCE [LARGE SCALE GENOMIC DNA]</scope>
    <source>
        <strain evidence="11 12">DSM 105096</strain>
    </source>
</reference>
<dbReference type="EMBL" id="JAATJH010000005">
    <property type="protein sequence ID" value="NJC27505.1"/>
    <property type="molecule type" value="Genomic_DNA"/>
</dbReference>
<accession>A0ABX0XDX8</accession>
<protein>
    <submittedName>
        <fullName evidence="11">DNA primase</fullName>
    </submittedName>
</protein>